<keyword evidence="4" id="KW-1185">Reference proteome</keyword>
<dbReference type="PANTHER" id="PTHR36698">
    <property type="entry name" value="BLL5892 PROTEIN"/>
    <property type="match status" value="1"/>
</dbReference>
<feature type="chain" id="PRO_5037226183" evidence="1">
    <location>
        <begin position="27"/>
        <end position="215"/>
    </location>
</feature>
<evidence type="ECO:0000313" key="3">
    <source>
        <dbReference type="EMBL" id="GHH56943.1"/>
    </source>
</evidence>
<protein>
    <submittedName>
        <fullName evidence="3">ABC transporter</fullName>
    </submittedName>
</protein>
<evidence type="ECO:0000259" key="2">
    <source>
        <dbReference type="Pfam" id="PF03886"/>
    </source>
</evidence>
<reference evidence="3" key="2">
    <citation type="submission" date="2020-09" db="EMBL/GenBank/DDBJ databases">
        <authorList>
            <person name="Sun Q."/>
            <person name="Ohkuma M."/>
        </authorList>
    </citation>
    <scope>NUCLEOTIDE SEQUENCE</scope>
    <source>
        <strain evidence="3">JCM 13306</strain>
    </source>
</reference>
<comment type="caution">
    <text evidence="3">The sequence shown here is derived from an EMBL/GenBank/DDBJ whole genome shotgun (WGS) entry which is preliminary data.</text>
</comment>
<evidence type="ECO:0000256" key="1">
    <source>
        <dbReference type="SAM" id="SignalP"/>
    </source>
</evidence>
<keyword evidence="1" id="KW-0732">Signal</keyword>
<dbReference type="AlphaFoldDB" id="A0A919FA55"/>
<gene>
    <name evidence="3" type="ORF">GCM10009090_27430</name>
</gene>
<dbReference type="Gene3D" id="3.40.50.10610">
    <property type="entry name" value="ABC-type transport auxiliary lipoprotein component"/>
    <property type="match status" value="1"/>
</dbReference>
<dbReference type="PANTHER" id="PTHR36698:SF3">
    <property type="entry name" value="ABC-TYPE TRANSPORT AUXILIARY LIPOPROTEIN COMPONENT DOMAIN-CONTAINING PROTEIN"/>
    <property type="match status" value="1"/>
</dbReference>
<name>A0A919FA55_9XANT</name>
<dbReference type="InterPro" id="IPR005586">
    <property type="entry name" value="ABC_trans_aux"/>
</dbReference>
<evidence type="ECO:0000313" key="4">
    <source>
        <dbReference type="Proteomes" id="UP000623958"/>
    </source>
</evidence>
<reference evidence="3" key="1">
    <citation type="journal article" date="2014" name="Int. J. Syst. Evol. Microbiol.">
        <title>Complete genome sequence of Corynebacterium casei LMG S-19264T (=DSM 44701T), isolated from a smear-ripened cheese.</title>
        <authorList>
            <consortium name="US DOE Joint Genome Institute (JGI-PGF)"/>
            <person name="Walter F."/>
            <person name="Albersmeier A."/>
            <person name="Kalinowski J."/>
            <person name="Ruckert C."/>
        </authorList>
    </citation>
    <scope>NUCLEOTIDE SEQUENCE</scope>
    <source>
        <strain evidence="3">JCM 13306</strain>
    </source>
</reference>
<dbReference type="SUPFAM" id="SSF159594">
    <property type="entry name" value="XCC0632-like"/>
    <property type="match status" value="1"/>
</dbReference>
<organism evidence="3 4">
    <name type="scientific">Xanthomonas boreopolis</name>
    <dbReference type="NCBI Taxonomy" id="86183"/>
    <lineage>
        <taxon>Bacteria</taxon>
        <taxon>Pseudomonadati</taxon>
        <taxon>Pseudomonadota</taxon>
        <taxon>Gammaproteobacteria</taxon>
        <taxon>Lysobacterales</taxon>
        <taxon>Lysobacteraceae</taxon>
        <taxon>Xanthomonas</taxon>
    </lineage>
</organism>
<feature type="domain" description="ABC-type transport auxiliary lipoprotein component" evidence="2">
    <location>
        <begin position="37"/>
        <end position="195"/>
    </location>
</feature>
<proteinExistence type="predicted"/>
<dbReference type="Proteomes" id="UP000623958">
    <property type="component" value="Unassembled WGS sequence"/>
</dbReference>
<dbReference type="EMBL" id="BNBA01000023">
    <property type="protein sequence ID" value="GHH56943.1"/>
    <property type="molecule type" value="Genomic_DNA"/>
</dbReference>
<accession>A0A919FA55</accession>
<feature type="signal peptide" evidence="1">
    <location>
        <begin position="1"/>
        <end position="26"/>
    </location>
</feature>
<sequence length="215" mass="23157">MSPMTPFRPWLLGLSLCALAGCSVLASGSKDPVTIYAPNVRVPADPAWPQVGWQLAIAKPSAARLVDSPRINVRPTPGELEVYRGVSWAQPSTDMFEDTLLRAFEDSGRIAGVARLGTGIRSDYKLAVDLRRFESDYAGQAIPSATIEFNAKLLHTVDQRIAASRTFLVAEPAASTDTAAVAMAFEAALRKATHDLVGWTLDAGQRDAQAHLARQ</sequence>
<dbReference type="Pfam" id="PF03886">
    <property type="entry name" value="ABC_trans_aux"/>
    <property type="match status" value="1"/>
</dbReference>